<proteinExistence type="predicted"/>
<sequence>MTSPSLTLTVWAGSWLSGHASPDDVIDALHGWAPMHLVSASDPVVAGRTGLPDAGVTDGAAVVLATVRRADPSGAASLRLVLPAPGDVRGLPAGTPFAAAALAAGEGVLVGAPGTTGIGLVPVVEGPDVLRWAVFGVDEIPADDGVPGLGAVEYS</sequence>
<organism evidence="1 2">
    <name type="scientific">Rhodococcus chondri</name>
    <dbReference type="NCBI Taxonomy" id="3065941"/>
    <lineage>
        <taxon>Bacteria</taxon>
        <taxon>Bacillati</taxon>
        <taxon>Actinomycetota</taxon>
        <taxon>Actinomycetes</taxon>
        <taxon>Mycobacteriales</taxon>
        <taxon>Nocardiaceae</taxon>
        <taxon>Rhodococcus</taxon>
    </lineage>
</organism>
<protein>
    <submittedName>
        <fullName evidence="1">Uncharacterized protein</fullName>
    </submittedName>
</protein>
<comment type="caution">
    <text evidence="1">The sequence shown here is derived from an EMBL/GenBank/DDBJ whole genome shotgun (WGS) entry which is preliminary data.</text>
</comment>
<evidence type="ECO:0000313" key="1">
    <source>
        <dbReference type="EMBL" id="MEE2033013.1"/>
    </source>
</evidence>
<evidence type="ECO:0000313" key="2">
    <source>
        <dbReference type="Proteomes" id="UP001331936"/>
    </source>
</evidence>
<dbReference type="Proteomes" id="UP001331936">
    <property type="component" value="Unassembled WGS sequence"/>
</dbReference>
<name>A0ABU7JSK9_9NOCA</name>
<accession>A0ABU7JSK9</accession>
<dbReference type="EMBL" id="JAUZMZ010000064">
    <property type="protein sequence ID" value="MEE2033013.1"/>
    <property type="molecule type" value="Genomic_DNA"/>
</dbReference>
<feature type="non-terminal residue" evidence="1">
    <location>
        <position position="155"/>
    </location>
</feature>
<gene>
    <name evidence="1" type="ORF">Q8814_12970</name>
</gene>
<keyword evidence="2" id="KW-1185">Reference proteome</keyword>
<reference evidence="1 2" key="1">
    <citation type="submission" date="2023-08" db="EMBL/GenBank/DDBJ databases">
        <authorList>
            <person name="Girao M."/>
            <person name="Carvalho M.F."/>
        </authorList>
    </citation>
    <scope>NUCLEOTIDE SEQUENCE [LARGE SCALE GENOMIC DNA]</scope>
    <source>
        <strain evidence="1 2">CC-R104</strain>
    </source>
</reference>